<feature type="domain" description="J" evidence="2">
    <location>
        <begin position="5"/>
        <end position="71"/>
    </location>
</feature>
<dbReference type="InterPro" id="IPR052763">
    <property type="entry name" value="DnaJ_C4"/>
</dbReference>
<dbReference type="PRINTS" id="PR00625">
    <property type="entry name" value="JDOMAIN"/>
</dbReference>
<evidence type="ECO:0000313" key="4">
    <source>
        <dbReference type="Proteomes" id="UP000647235"/>
    </source>
</evidence>
<reference evidence="3 4" key="1">
    <citation type="submission" date="2020-08" db="EMBL/GenBank/DDBJ databases">
        <title>Genome public.</title>
        <authorList>
            <person name="Liu C."/>
            <person name="Sun Q."/>
        </authorList>
    </citation>
    <scope>NUCLEOTIDE SEQUENCE [LARGE SCALE GENOMIC DNA]</scope>
    <source>
        <strain evidence="3 4">NSJ-36</strain>
    </source>
</reference>
<dbReference type="EMBL" id="JACOOY010000005">
    <property type="protein sequence ID" value="MBC5664780.1"/>
    <property type="molecule type" value="Genomic_DNA"/>
</dbReference>
<keyword evidence="4" id="KW-1185">Reference proteome</keyword>
<dbReference type="CDD" id="cd06257">
    <property type="entry name" value="DnaJ"/>
    <property type="match status" value="1"/>
</dbReference>
<sequence length="210" mass="24406">MKSKNYYDILGVSVKASAEEITSAKNELAKRYHPDANMKNGVDTTSRMQEILEAYKVLSDPARRKAYDRSLTGRKAVMRTFDLFDIEEESNGDTGFVVYWKAANTLYDIVLESEPLFHKREAKGRLTALAIRALRPIITLREAQIPERYWHPDIMNWLLFTSYQNPNYTVTYLLALYDTHIRSSRSMVEKLKAQNAAARYEHTVRKLLKY</sequence>
<dbReference type="SMART" id="SM00271">
    <property type="entry name" value="DnaJ"/>
    <property type="match status" value="1"/>
</dbReference>
<name>A0ABR7EVX4_9FIRM</name>
<dbReference type="PROSITE" id="PS50076">
    <property type="entry name" value="DNAJ_2"/>
    <property type="match status" value="1"/>
</dbReference>
<accession>A0ABR7EVX4</accession>
<dbReference type="InterPro" id="IPR036869">
    <property type="entry name" value="J_dom_sf"/>
</dbReference>
<keyword evidence="1" id="KW-0235">DNA replication</keyword>
<evidence type="ECO:0000313" key="3">
    <source>
        <dbReference type="EMBL" id="MBC5664780.1"/>
    </source>
</evidence>
<organism evidence="3 4">
    <name type="scientific">Dorea hominis</name>
    <dbReference type="NCBI Taxonomy" id="2763040"/>
    <lineage>
        <taxon>Bacteria</taxon>
        <taxon>Bacillati</taxon>
        <taxon>Bacillota</taxon>
        <taxon>Clostridia</taxon>
        <taxon>Lachnospirales</taxon>
        <taxon>Lachnospiraceae</taxon>
        <taxon>Dorea</taxon>
    </lineage>
</organism>
<dbReference type="Proteomes" id="UP000647235">
    <property type="component" value="Unassembled WGS sequence"/>
</dbReference>
<dbReference type="RefSeq" id="WP_021859809.1">
    <property type="nucleotide sequence ID" value="NZ_JACOOY010000005.1"/>
</dbReference>
<dbReference type="Gene3D" id="1.10.287.110">
    <property type="entry name" value="DnaJ domain"/>
    <property type="match status" value="1"/>
</dbReference>
<dbReference type="PANTHER" id="PTHR44825:SF1">
    <property type="entry name" value="DNAJ HOMOLOG SUBFAMILY C MEMBER 4"/>
    <property type="match status" value="1"/>
</dbReference>
<dbReference type="Pfam" id="PF00226">
    <property type="entry name" value="DnaJ"/>
    <property type="match status" value="1"/>
</dbReference>
<dbReference type="InterPro" id="IPR001623">
    <property type="entry name" value="DnaJ_domain"/>
</dbReference>
<gene>
    <name evidence="3" type="ORF">H8S07_05735</name>
</gene>
<evidence type="ECO:0000259" key="2">
    <source>
        <dbReference type="PROSITE" id="PS50076"/>
    </source>
</evidence>
<protein>
    <submittedName>
        <fullName evidence="3">J domain-containing protein</fullName>
    </submittedName>
</protein>
<evidence type="ECO:0000256" key="1">
    <source>
        <dbReference type="ARBA" id="ARBA00022705"/>
    </source>
</evidence>
<proteinExistence type="predicted"/>
<dbReference type="SUPFAM" id="SSF46565">
    <property type="entry name" value="Chaperone J-domain"/>
    <property type="match status" value="1"/>
</dbReference>
<comment type="caution">
    <text evidence="3">The sequence shown here is derived from an EMBL/GenBank/DDBJ whole genome shotgun (WGS) entry which is preliminary data.</text>
</comment>
<dbReference type="PANTHER" id="PTHR44825">
    <property type="match status" value="1"/>
</dbReference>